<organism evidence="1 2">
    <name type="scientific">Chengkuizengella marina</name>
    <dbReference type="NCBI Taxonomy" id="2507566"/>
    <lineage>
        <taxon>Bacteria</taxon>
        <taxon>Bacillati</taxon>
        <taxon>Bacillota</taxon>
        <taxon>Bacilli</taxon>
        <taxon>Bacillales</taxon>
        <taxon>Paenibacillaceae</taxon>
        <taxon>Chengkuizengella</taxon>
    </lineage>
</organism>
<name>A0A6N9Q860_9BACL</name>
<dbReference type="RefSeq" id="WP_160647815.1">
    <property type="nucleotide sequence ID" value="NZ_SIJB01000049.1"/>
</dbReference>
<comment type="caution">
    <text evidence="1">The sequence shown here is derived from an EMBL/GenBank/DDBJ whole genome shotgun (WGS) entry which is preliminary data.</text>
</comment>
<dbReference type="AlphaFoldDB" id="A0A6N9Q860"/>
<reference evidence="1 2" key="1">
    <citation type="submission" date="2019-01" db="EMBL/GenBank/DDBJ databases">
        <title>Chengkuizengella sp. nov., isolated from deep-sea sediment of East Pacific Ocean.</title>
        <authorList>
            <person name="Yang J."/>
            <person name="Lai Q."/>
            <person name="Shao Z."/>
        </authorList>
    </citation>
    <scope>NUCLEOTIDE SEQUENCE [LARGE SCALE GENOMIC DNA]</scope>
    <source>
        <strain evidence="1 2">YPA3-1-1</strain>
    </source>
</reference>
<dbReference type="Proteomes" id="UP000448943">
    <property type="component" value="Unassembled WGS sequence"/>
</dbReference>
<protein>
    <submittedName>
        <fullName evidence="1">Uncharacterized protein</fullName>
    </submittedName>
</protein>
<proteinExistence type="predicted"/>
<keyword evidence="2" id="KW-1185">Reference proteome</keyword>
<dbReference type="OrthoDB" id="2680628at2"/>
<accession>A0A6N9Q860</accession>
<dbReference type="EMBL" id="SIJB01000049">
    <property type="protein sequence ID" value="NBI30999.1"/>
    <property type="molecule type" value="Genomic_DNA"/>
</dbReference>
<gene>
    <name evidence="1" type="ORF">ERL59_18775</name>
</gene>
<sequence>MEVGFNISIHKYSEDYIKKTLSQYKEVDSMIVIEHPIIHMYAKKDTYDECGELNGYVDSLFCEYHFYDLTKLQLFKSRRFHDGLWFGEGVKPTNVRLFKDGSTLIQLRGKFGIMIGTSVHLELFQD</sequence>
<evidence type="ECO:0000313" key="2">
    <source>
        <dbReference type="Proteomes" id="UP000448943"/>
    </source>
</evidence>
<evidence type="ECO:0000313" key="1">
    <source>
        <dbReference type="EMBL" id="NBI30999.1"/>
    </source>
</evidence>